<proteinExistence type="predicted"/>
<comment type="caution">
    <text evidence="1">The sequence shown here is derived from an EMBL/GenBank/DDBJ whole genome shotgun (WGS) entry which is preliminary data.</text>
</comment>
<name>A0A2I0J5A0_PUNGR</name>
<gene>
    <name evidence="1" type="ORF">CRG98_028129</name>
</gene>
<dbReference type="Proteomes" id="UP000233551">
    <property type="component" value="Unassembled WGS sequence"/>
</dbReference>
<reference evidence="1 2" key="1">
    <citation type="submission" date="2017-11" db="EMBL/GenBank/DDBJ databases">
        <title>De-novo sequencing of pomegranate (Punica granatum L.) genome.</title>
        <authorList>
            <person name="Akparov Z."/>
            <person name="Amiraslanov A."/>
            <person name="Hajiyeva S."/>
            <person name="Abbasov M."/>
            <person name="Kaur K."/>
            <person name="Hamwieh A."/>
            <person name="Solovyev V."/>
            <person name="Salamov A."/>
            <person name="Braich B."/>
            <person name="Kosarev P."/>
            <person name="Mahmoud A."/>
            <person name="Hajiyev E."/>
            <person name="Babayeva S."/>
            <person name="Izzatullayeva V."/>
            <person name="Mammadov A."/>
            <person name="Mammadov A."/>
            <person name="Sharifova S."/>
            <person name="Ojaghi J."/>
            <person name="Eynullazada K."/>
            <person name="Bayramov B."/>
            <person name="Abdulazimova A."/>
            <person name="Shahmuradov I."/>
        </authorList>
    </citation>
    <scope>NUCLEOTIDE SEQUENCE [LARGE SCALE GENOMIC DNA]</scope>
    <source>
        <strain evidence="2">cv. AG2017</strain>
        <tissue evidence="1">Leaf</tissue>
    </source>
</reference>
<feature type="non-terminal residue" evidence="1">
    <location>
        <position position="1"/>
    </location>
</feature>
<accession>A0A2I0J5A0</accession>
<dbReference type="AlphaFoldDB" id="A0A2I0J5A0"/>
<keyword evidence="2" id="KW-1185">Reference proteome</keyword>
<sequence>TTSGRSGLPSHLRFGVWYRLACCRGVDSAQWYATLTYRKGKACTDWLPPRVNPGSSDITSH</sequence>
<organism evidence="1 2">
    <name type="scientific">Punica granatum</name>
    <name type="common">Pomegranate</name>
    <dbReference type="NCBI Taxonomy" id="22663"/>
    <lineage>
        <taxon>Eukaryota</taxon>
        <taxon>Viridiplantae</taxon>
        <taxon>Streptophyta</taxon>
        <taxon>Embryophyta</taxon>
        <taxon>Tracheophyta</taxon>
        <taxon>Spermatophyta</taxon>
        <taxon>Magnoliopsida</taxon>
        <taxon>eudicotyledons</taxon>
        <taxon>Gunneridae</taxon>
        <taxon>Pentapetalae</taxon>
        <taxon>rosids</taxon>
        <taxon>malvids</taxon>
        <taxon>Myrtales</taxon>
        <taxon>Lythraceae</taxon>
        <taxon>Punica</taxon>
    </lineage>
</organism>
<protein>
    <submittedName>
        <fullName evidence="1">Uncharacterized protein</fullName>
    </submittedName>
</protein>
<evidence type="ECO:0000313" key="2">
    <source>
        <dbReference type="Proteomes" id="UP000233551"/>
    </source>
</evidence>
<evidence type="ECO:0000313" key="1">
    <source>
        <dbReference type="EMBL" id="PKI51418.1"/>
    </source>
</evidence>
<dbReference type="EMBL" id="PGOL01002008">
    <property type="protein sequence ID" value="PKI51418.1"/>
    <property type="molecule type" value="Genomic_DNA"/>
</dbReference>